<proteinExistence type="predicted"/>
<evidence type="ECO:0000313" key="4">
    <source>
        <dbReference type="Proteomes" id="UP001054801"/>
    </source>
</evidence>
<accession>A0ABY3SV31</accession>
<feature type="transmembrane region" description="Helical" evidence="1">
    <location>
        <begin position="102"/>
        <end position="119"/>
    </location>
</feature>
<organism evidence="2 4">
    <name type="scientific">Thiothrix winogradskyi</name>
    <dbReference type="NCBI Taxonomy" id="96472"/>
    <lineage>
        <taxon>Bacteria</taxon>
        <taxon>Pseudomonadati</taxon>
        <taxon>Pseudomonadota</taxon>
        <taxon>Gammaproteobacteria</taxon>
        <taxon>Thiotrichales</taxon>
        <taxon>Thiotrichaceae</taxon>
        <taxon>Thiothrix</taxon>
    </lineage>
</organism>
<evidence type="ECO:0000313" key="3">
    <source>
        <dbReference type="EMBL" id="UJS26044.1"/>
    </source>
</evidence>
<protein>
    <submittedName>
        <fullName evidence="2">Uncharacterized protein</fullName>
    </submittedName>
</protein>
<keyword evidence="1" id="KW-0812">Transmembrane</keyword>
<keyword evidence="1" id="KW-0472">Membrane</keyword>
<keyword evidence="4" id="KW-1185">Reference proteome</keyword>
<gene>
    <name evidence="3" type="ORF">L2Y54_08395</name>
    <name evidence="2" type="ORF">L2Y54_15625</name>
</gene>
<dbReference type="RefSeq" id="WP_236497411.1">
    <property type="nucleotide sequence ID" value="NZ_CP091244.1"/>
</dbReference>
<evidence type="ECO:0000256" key="1">
    <source>
        <dbReference type="SAM" id="Phobius"/>
    </source>
</evidence>
<dbReference type="EMBL" id="CP091244">
    <property type="protein sequence ID" value="UJS26044.1"/>
    <property type="molecule type" value="Genomic_DNA"/>
</dbReference>
<evidence type="ECO:0000313" key="2">
    <source>
        <dbReference type="EMBL" id="UJS23362.1"/>
    </source>
</evidence>
<sequence>MNPLLTPQQNTELTALRNASAGSVSHWKTETENTPIDWQRIHALIPWFAVIGAVVMWAMFLLIPTAFNLHYADMFPAMSNWSYVAMGLTLCLAAFRAAKAKHGVHAIGFTFAVLLLSYWF</sequence>
<keyword evidence="1" id="KW-1133">Transmembrane helix</keyword>
<dbReference type="Proteomes" id="UP001054801">
    <property type="component" value="Chromosome"/>
</dbReference>
<name>A0ABY3SV31_9GAMM</name>
<feature type="transmembrane region" description="Helical" evidence="1">
    <location>
        <begin position="75"/>
        <end position="95"/>
    </location>
</feature>
<feature type="transmembrane region" description="Helical" evidence="1">
    <location>
        <begin position="44"/>
        <end position="63"/>
    </location>
</feature>
<dbReference type="EMBL" id="CP091244">
    <property type="protein sequence ID" value="UJS23362.1"/>
    <property type="molecule type" value="Genomic_DNA"/>
</dbReference>
<reference evidence="2" key="1">
    <citation type="journal article" date="2022" name="Microorganisms">
        <title>Two New Species of Filamentous Sulfur Bacteria of the Genus Thiothrix, Thiothrix winogradskyi sp. nov. and 'Candidatus Thiothrix sulfatifontis' sp. nov.</title>
        <authorList>
            <person name="Ravin N.V."/>
            <person name="Rossetti S."/>
            <person name="Beletsky A.V."/>
            <person name="Kadnikov V.V."/>
            <person name="Rudenko T.S."/>
            <person name="Smolyakov D.D."/>
            <person name="Moskvitina M.I."/>
            <person name="Gureeva M.V."/>
            <person name="Mardanov A.V."/>
            <person name="Grabovich M.Y."/>
        </authorList>
    </citation>
    <scope>NUCLEOTIDE SEQUENCE</scope>
    <source>
        <strain evidence="2">CT3</strain>
    </source>
</reference>